<dbReference type="Proteomes" id="UP000003160">
    <property type="component" value="Unassembled WGS sequence"/>
</dbReference>
<dbReference type="InterPro" id="IPR027848">
    <property type="entry name" value="DUF4494"/>
</dbReference>
<dbReference type="AlphaFoldDB" id="D1PVB5"/>
<evidence type="ECO:0000313" key="2">
    <source>
        <dbReference type="Proteomes" id="UP000003160"/>
    </source>
</evidence>
<comment type="caution">
    <text evidence="1">The sequence shown here is derived from an EMBL/GenBank/DDBJ whole genome shotgun (WGS) entry which is preliminary data.</text>
</comment>
<accession>D1PVB5</accession>
<dbReference type="EMBL" id="ACKS01000035">
    <property type="protein sequence ID" value="EFA44689.1"/>
    <property type="molecule type" value="Genomic_DNA"/>
</dbReference>
<gene>
    <name evidence="1" type="ORF">HMPREF0645_0900</name>
</gene>
<keyword evidence="2" id="KW-1185">Reference proteome</keyword>
<name>D1PVB5_9BACT</name>
<dbReference type="Pfam" id="PF14902">
    <property type="entry name" value="DUF4494"/>
    <property type="match status" value="1"/>
</dbReference>
<dbReference type="RefSeq" id="WP_007173014.1">
    <property type="nucleotide sequence ID" value="NZ_GG704780.1"/>
</dbReference>
<dbReference type="OrthoDB" id="954784at2"/>
<organism evidence="1 2">
    <name type="scientific">Hallella bergensis DSM 17361</name>
    <dbReference type="NCBI Taxonomy" id="585502"/>
    <lineage>
        <taxon>Bacteria</taxon>
        <taxon>Pseudomonadati</taxon>
        <taxon>Bacteroidota</taxon>
        <taxon>Bacteroidia</taxon>
        <taxon>Bacteroidales</taxon>
        <taxon>Prevotellaceae</taxon>
        <taxon>Hallella</taxon>
    </lineage>
</organism>
<dbReference type="eggNOG" id="ENOG502ZC2I">
    <property type="taxonomic scope" value="Bacteria"/>
</dbReference>
<protein>
    <submittedName>
        <fullName evidence="1">Uncharacterized protein</fullName>
    </submittedName>
</protein>
<sequence length="172" mass="19496">MKSKTSDWFETKIKYDKTQEDGSQKAVLEQYVVDALSFTEAEGTLIEEMSTYISGDFKIAGIRPAAYHEIFFSDSASADKWYKAKLSFITIDEKTEKEKRSTVNYLIQAASFPGAVKSIEEVMGGTMIDYVITSVAETPFMDVFQHTIKTTHPKADDVPEYEQDRQLDQEDA</sequence>
<dbReference type="HOGENOM" id="CLU_107508_0_0_10"/>
<proteinExistence type="predicted"/>
<evidence type="ECO:0000313" key="1">
    <source>
        <dbReference type="EMBL" id="EFA44689.1"/>
    </source>
</evidence>
<reference evidence="1 2" key="1">
    <citation type="submission" date="2009-10" db="EMBL/GenBank/DDBJ databases">
        <authorList>
            <person name="Qin X."/>
            <person name="Bachman B."/>
            <person name="Battles P."/>
            <person name="Bell A."/>
            <person name="Bess C."/>
            <person name="Bickham C."/>
            <person name="Chaboub L."/>
            <person name="Chen D."/>
            <person name="Coyle M."/>
            <person name="Deiros D.R."/>
            <person name="Dinh H."/>
            <person name="Forbes L."/>
            <person name="Fowler G."/>
            <person name="Francisco L."/>
            <person name="Fu Q."/>
            <person name="Gubbala S."/>
            <person name="Hale W."/>
            <person name="Han Y."/>
            <person name="Hemphill L."/>
            <person name="Highlander S.K."/>
            <person name="Hirani K."/>
            <person name="Hogues M."/>
            <person name="Jackson L."/>
            <person name="Jakkamsetti A."/>
            <person name="Javaid M."/>
            <person name="Jiang H."/>
            <person name="Korchina V."/>
            <person name="Kovar C."/>
            <person name="Lara F."/>
            <person name="Lee S."/>
            <person name="Mata R."/>
            <person name="Mathew T."/>
            <person name="Moen C."/>
            <person name="Morales K."/>
            <person name="Munidasa M."/>
            <person name="Nazareth L."/>
            <person name="Ngo R."/>
            <person name="Nguyen L."/>
            <person name="Okwuonu G."/>
            <person name="Ongeri F."/>
            <person name="Patil S."/>
            <person name="Petrosino J."/>
            <person name="Pham C."/>
            <person name="Pham P."/>
            <person name="Pu L.-L."/>
            <person name="Puazo M."/>
            <person name="Raj R."/>
            <person name="Reid J."/>
            <person name="Rouhana J."/>
            <person name="Saada N."/>
            <person name="Shang Y."/>
            <person name="Simmons D."/>
            <person name="Thornton R."/>
            <person name="Warren J."/>
            <person name="Weissenberger G."/>
            <person name="Zhang J."/>
            <person name="Zhang L."/>
            <person name="Zhou C."/>
            <person name="Zhu D."/>
            <person name="Muzny D."/>
            <person name="Worley K."/>
            <person name="Gibbs R."/>
        </authorList>
    </citation>
    <scope>NUCLEOTIDE SEQUENCE [LARGE SCALE GENOMIC DNA]</scope>
    <source>
        <strain evidence="1 2">DSM 17361</strain>
    </source>
</reference>